<evidence type="ECO:0000313" key="1">
    <source>
        <dbReference type="EMBL" id="KAJ1199149.1"/>
    </source>
</evidence>
<evidence type="ECO:0000313" key="2">
    <source>
        <dbReference type="Proteomes" id="UP001066276"/>
    </source>
</evidence>
<sequence length="129" mass="13726">MPTRAAPRRDLSHASGTVSYSTTRLGNLPASYLQGSASAATPFLGLGRLARPARLEHPRGSVFTPGPAGVHRRSDLYPWGLGFSCFPRGFEESGIARRIIKDLSVAGGAPLLCGHLSARQAPPTLRTNY</sequence>
<gene>
    <name evidence="1" type="ORF">NDU88_002987</name>
</gene>
<name>A0AAV7VGN2_PLEWA</name>
<dbReference type="Proteomes" id="UP001066276">
    <property type="component" value="Chromosome 2_1"/>
</dbReference>
<dbReference type="EMBL" id="JANPWB010000003">
    <property type="protein sequence ID" value="KAJ1199149.1"/>
    <property type="molecule type" value="Genomic_DNA"/>
</dbReference>
<comment type="caution">
    <text evidence="1">The sequence shown here is derived from an EMBL/GenBank/DDBJ whole genome shotgun (WGS) entry which is preliminary data.</text>
</comment>
<organism evidence="1 2">
    <name type="scientific">Pleurodeles waltl</name>
    <name type="common">Iberian ribbed newt</name>
    <dbReference type="NCBI Taxonomy" id="8319"/>
    <lineage>
        <taxon>Eukaryota</taxon>
        <taxon>Metazoa</taxon>
        <taxon>Chordata</taxon>
        <taxon>Craniata</taxon>
        <taxon>Vertebrata</taxon>
        <taxon>Euteleostomi</taxon>
        <taxon>Amphibia</taxon>
        <taxon>Batrachia</taxon>
        <taxon>Caudata</taxon>
        <taxon>Salamandroidea</taxon>
        <taxon>Salamandridae</taxon>
        <taxon>Pleurodelinae</taxon>
        <taxon>Pleurodeles</taxon>
    </lineage>
</organism>
<accession>A0AAV7VGN2</accession>
<dbReference type="AlphaFoldDB" id="A0AAV7VGN2"/>
<reference evidence="1" key="1">
    <citation type="journal article" date="2022" name="bioRxiv">
        <title>Sequencing and chromosome-scale assembly of the giantPleurodeles waltlgenome.</title>
        <authorList>
            <person name="Brown T."/>
            <person name="Elewa A."/>
            <person name="Iarovenko S."/>
            <person name="Subramanian E."/>
            <person name="Araus A.J."/>
            <person name="Petzold A."/>
            <person name="Susuki M."/>
            <person name="Suzuki K.-i.T."/>
            <person name="Hayashi T."/>
            <person name="Toyoda A."/>
            <person name="Oliveira C."/>
            <person name="Osipova E."/>
            <person name="Leigh N.D."/>
            <person name="Simon A."/>
            <person name="Yun M.H."/>
        </authorList>
    </citation>
    <scope>NUCLEOTIDE SEQUENCE</scope>
    <source>
        <strain evidence="1">20211129_DDA</strain>
        <tissue evidence="1">Liver</tissue>
    </source>
</reference>
<proteinExistence type="predicted"/>
<protein>
    <submittedName>
        <fullName evidence="1">Uncharacterized protein</fullName>
    </submittedName>
</protein>
<keyword evidence="2" id="KW-1185">Reference proteome</keyword>